<accession>D6Z2R7</accession>
<dbReference type="EMBL" id="CP001940">
    <property type="protein sequence ID" value="ADH85842.1"/>
    <property type="molecule type" value="Genomic_DNA"/>
</dbReference>
<dbReference type="HOGENOM" id="CLU_157050_0_0_7"/>
<reference evidence="2" key="1">
    <citation type="submission" date="2010-02" db="EMBL/GenBank/DDBJ databases">
        <title>Complete sequence of Desulfurivibrio alkaliphilus AHT2.</title>
        <authorList>
            <consortium name="US DOE Joint Genome Institute"/>
            <person name="Pitluck S."/>
            <person name="Chertkov O."/>
            <person name="Detter J.C."/>
            <person name="Han C."/>
            <person name="Tapia R."/>
            <person name="Larimer F."/>
            <person name="Land M."/>
            <person name="Hauser L."/>
            <person name="Kyrpides N."/>
            <person name="Mikhailova N."/>
            <person name="Sorokin D.Y."/>
            <person name="Muyzer G."/>
            <person name="Woyke T."/>
        </authorList>
    </citation>
    <scope>NUCLEOTIDE SEQUENCE [LARGE SCALE GENOMIC DNA]</scope>
    <source>
        <strain evidence="2">DSM 19089 / UNIQEM U267 / AHT2</strain>
    </source>
</reference>
<name>D6Z2R7_DESAT</name>
<dbReference type="AlphaFoldDB" id="D6Z2R7"/>
<protein>
    <submittedName>
        <fullName evidence="1">Uncharacterized protein</fullName>
    </submittedName>
</protein>
<dbReference type="KEGG" id="dak:DaAHT2_1144"/>
<proteinExistence type="predicted"/>
<gene>
    <name evidence="1" type="ordered locus">DaAHT2_1144</name>
</gene>
<dbReference type="RefSeq" id="WP_013163371.1">
    <property type="nucleotide sequence ID" value="NC_014216.1"/>
</dbReference>
<keyword evidence="2" id="KW-1185">Reference proteome</keyword>
<dbReference type="STRING" id="589865.DaAHT2_1144"/>
<evidence type="ECO:0000313" key="2">
    <source>
        <dbReference type="Proteomes" id="UP000001508"/>
    </source>
</evidence>
<organism evidence="1 2">
    <name type="scientific">Desulfurivibrio alkaliphilus (strain DSM 19089 / UNIQEM U267 / AHT2)</name>
    <dbReference type="NCBI Taxonomy" id="589865"/>
    <lineage>
        <taxon>Bacteria</taxon>
        <taxon>Pseudomonadati</taxon>
        <taxon>Thermodesulfobacteriota</taxon>
        <taxon>Desulfobulbia</taxon>
        <taxon>Desulfobulbales</taxon>
        <taxon>Desulfobulbaceae</taxon>
        <taxon>Desulfurivibrio</taxon>
    </lineage>
</organism>
<evidence type="ECO:0000313" key="1">
    <source>
        <dbReference type="EMBL" id="ADH85842.1"/>
    </source>
</evidence>
<dbReference type="Proteomes" id="UP000001508">
    <property type="component" value="Chromosome"/>
</dbReference>
<sequence length="150" mass="16580">MIQEKSNHSGVTGGLPLVQYAKAANGGRCRISSADTGIVDVVNEQAWQALGAEVAEARRLVEGGKVSPIHYYMVVNQMTPRLLGKYMGFSVWRVRWHLRAAGFRRLSSAMLRRYAELFKVSEDDLRRGVLRAALYEQSCNLGGAAAPEQL</sequence>
<dbReference type="InParanoid" id="D6Z2R7"/>